<dbReference type="STRING" id="1563157.AQS70_02895"/>
<reference evidence="5 6" key="1">
    <citation type="submission" date="2015-10" db="EMBL/GenBank/DDBJ databases">
        <title>Pseudomonas helleri sp. nov. and Pseudomonas weihenstephanensis sp. nov., isolated from raw cows milk.</title>
        <authorList>
            <person name="Von Neubeck M."/>
            <person name="Huptas C."/>
            <person name="Wenning M."/>
            <person name="Scherer S."/>
        </authorList>
    </citation>
    <scope>NUCLEOTIDE SEQUENCE [LARGE SCALE GENOMIC DNA]</scope>
    <source>
        <strain evidence="5 6">BSTT44</strain>
    </source>
</reference>
<protein>
    <submittedName>
        <fullName evidence="5">Transferase</fullName>
    </submittedName>
</protein>
<dbReference type="InterPro" id="IPR050065">
    <property type="entry name" value="GlmU-like"/>
</dbReference>
<keyword evidence="1 5" id="KW-0808">Transferase</keyword>
<keyword evidence="2" id="KW-0548">Nucleotidyltransferase</keyword>
<dbReference type="SUPFAM" id="SSF53448">
    <property type="entry name" value="Nucleotide-diphospho-sugar transferases"/>
    <property type="match status" value="1"/>
</dbReference>
<gene>
    <name evidence="5" type="ORF">AQS70_02895</name>
</gene>
<dbReference type="CDD" id="cd02523">
    <property type="entry name" value="PC_cytidylyltransferase"/>
    <property type="match status" value="1"/>
</dbReference>
<keyword evidence="3" id="KW-0460">Magnesium</keyword>
<evidence type="ECO:0000256" key="3">
    <source>
        <dbReference type="ARBA" id="ARBA00022842"/>
    </source>
</evidence>
<dbReference type="PANTHER" id="PTHR43584:SF8">
    <property type="entry name" value="N-ACETYLMURAMATE ALPHA-1-PHOSPHATE URIDYLYLTRANSFERASE"/>
    <property type="match status" value="1"/>
</dbReference>
<dbReference type="InterPro" id="IPR025877">
    <property type="entry name" value="MobA-like_NTP_Trfase"/>
</dbReference>
<accession>A0A0Q0X7U2</accession>
<dbReference type="RefSeq" id="WP_055103451.1">
    <property type="nucleotide sequence ID" value="NZ_LLWH01000176.1"/>
</dbReference>
<dbReference type="GO" id="GO:0016779">
    <property type="term" value="F:nucleotidyltransferase activity"/>
    <property type="evidence" value="ECO:0007669"/>
    <property type="project" value="UniProtKB-KW"/>
</dbReference>
<feature type="domain" description="MobA-like NTP transferase" evidence="4">
    <location>
        <begin position="3"/>
        <end position="124"/>
    </location>
</feature>
<evidence type="ECO:0000256" key="2">
    <source>
        <dbReference type="ARBA" id="ARBA00022695"/>
    </source>
</evidence>
<sequence length="241" mass="27084">MKAIILAAGRGSRLGGLTEQRPKAMVMFNGMLLIERTVLTLRSAGITEIGIVAGYRGDMLAPYADRLFINPLWSTTGILQSLSAAHEWLDSQTCVVSYGDIFYAPELVNDLIQKDEDIVLAYDPQAVKLWQQRFDQPLDDLERFVIDNGRVREIGHRAEMLEQIQGQYMGLFKLTPIGWHALNGQLKGLSIEQREHIDMTSLFSLLIEAGAWISGVPAHAPWGEIDCPSDVQLYERIYPRL</sequence>
<dbReference type="OrthoDB" id="9788272at2"/>
<dbReference type="Gene3D" id="3.90.550.10">
    <property type="entry name" value="Spore Coat Polysaccharide Biosynthesis Protein SpsA, Chain A"/>
    <property type="match status" value="1"/>
</dbReference>
<name>A0A0Q0X7U2_9PSED</name>
<evidence type="ECO:0000313" key="6">
    <source>
        <dbReference type="Proteomes" id="UP000050342"/>
    </source>
</evidence>
<proteinExistence type="predicted"/>
<dbReference type="AlphaFoldDB" id="A0A0Q0X7U2"/>
<dbReference type="InterPro" id="IPR029044">
    <property type="entry name" value="Nucleotide-diphossugar_trans"/>
</dbReference>
<evidence type="ECO:0000259" key="4">
    <source>
        <dbReference type="Pfam" id="PF12804"/>
    </source>
</evidence>
<dbReference type="Pfam" id="PF12804">
    <property type="entry name" value="NTP_transf_3"/>
    <property type="match status" value="1"/>
</dbReference>
<dbReference type="Proteomes" id="UP000050342">
    <property type="component" value="Unassembled WGS sequence"/>
</dbReference>
<evidence type="ECO:0000256" key="1">
    <source>
        <dbReference type="ARBA" id="ARBA00022679"/>
    </source>
</evidence>
<dbReference type="EMBL" id="LLWH01000176">
    <property type="protein sequence ID" value="KQB53144.1"/>
    <property type="molecule type" value="Genomic_DNA"/>
</dbReference>
<evidence type="ECO:0000313" key="5">
    <source>
        <dbReference type="EMBL" id="KQB53144.1"/>
    </source>
</evidence>
<comment type="caution">
    <text evidence="5">The sequence shown here is derived from an EMBL/GenBank/DDBJ whole genome shotgun (WGS) entry which is preliminary data.</text>
</comment>
<organism evidence="5 6">
    <name type="scientific">Pseudomonas endophytica</name>
    <dbReference type="NCBI Taxonomy" id="1563157"/>
    <lineage>
        <taxon>Bacteria</taxon>
        <taxon>Pseudomonadati</taxon>
        <taxon>Pseudomonadota</taxon>
        <taxon>Gammaproteobacteria</taxon>
        <taxon>Pseudomonadales</taxon>
        <taxon>Pseudomonadaceae</taxon>
        <taxon>Pseudomonas</taxon>
    </lineage>
</organism>
<dbReference type="PANTHER" id="PTHR43584">
    <property type="entry name" value="NUCLEOTIDYL TRANSFERASE"/>
    <property type="match status" value="1"/>
</dbReference>
<keyword evidence="6" id="KW-1185">Reference proteome</keyword>